<evidence type="ECO:0000313" key="10">
    <source>
        <dbReference type="EMBL" id="MEJ6348892.1"/>
    </source>
</evidence>
<comment type="catalytic activity">
    <reaction evidence="6 7">
        <text>carbamoyl phosphate + L-aspartate = N-carbamoyl-L-aspartate + phosphate + H(+)</text>
        <dbReference type="Rhea" id="RHEA:20013"/>
        <dbReference type="ChEBI" id="CHEBI:15378"/>
        <dbReference type="ChEBI" id="CHEBI:29991"/>
        <dbReference type="ChEBI" id="CHEBI:32814"/>
        <dbReference type="ChEBI" id="CHEBI:43474"/>
        <dbReference type="ChEBI" id="CHEBI:58228"/>
        <dbReference type="EC" id="2.1.3.2"/>
    </reaction>
</comment>
<feature type="binding site" evidence="7">
    <location>
        <position position="133"/>
    </location>
    <ligand>
        <name>carbamoyl phosphate</name>
        <dbReference type="ChEBI" id="CHEBI:58228"/>
    </ligand>
</feature>
<dbReference type="SUPFAM" id="SSF53671">
    <property type="entry name" value="Aspartate/ornithine carbamoyltransferase"/>
    <property type="match status" value="1"/>
</dbReference>
<dbReference type="NCBIfam" id="TIGR00670">
    <property type="entry name" value="asp_carb_tr"/>
    <property type="match status" value="1"/>
</dbReference>
<dbReference type="EC" id="2.1.3.2" evidence="7"/>
<dbReference type="Pfam" id="PF02729">
    <property type="entry name" value="OTCace_N"/>
    <property type="match status" value="1"/>
</dbReference>
<dbReference type="PANTHER" id="PTHR45753">
    <property type="entry name" value="ORNITHINE CARBAMOYLTRANSFERASE, MITOCHONDRIAL"/>
    <property type="match status" value="1"/>
</dbReference>
<comment type="caution">
    <text evidence="10">The sequence shown here is derived from an EMBL/GenBank/DDBJ whole genome shotgun (WGS) entry which is preliminary data.</text>
</comment>
<feature type="binding site" evidence="7">
    <location>
        <position position="163"/>
    </location>
    <ligand>
        <name>L-aspartate</name>
        <dbReference type="ChEBI" id="CHEBI:29991"/>
    </ligand>
</feature>
<dbReference type="InterPro" id="IPR036901">
    <property type="entry name" value="Asp/Orn_carbamoylTrfase_sf"/>
</dbReference>
<feature type="domain" description="Aspartate/ornithine carbamoyltransferase Asp/Orn-binding" evidence="8">
    <location>
        <begin position="149"/>
        <end position="296"/>
    </location>
</feature>
<comment type="function">
    <text evidence="5 7">Catalyzes the condensation of carbamoyl phosphate and aspartate to form carbamoyl aspartate and inorganic phosphate, the committed step in the de novo pyrimidine nucleotide biosynthesis pathway.</text>
</comment>
<comment type="subunit">
    <text evidence="7">Heterododecamer (2C3:3R2) of six catalytic PyrB chains organized as two trimers (C3), and six regulatory PyrI chains organized as three dimers (R2).</text>
</comment>
<keyword evidence="4 7" id="KW-0665">Pyrimidine biosynthesis</keyword>
<evidence type="ECO:0000256" key="1">
    <source>
        <dbReference type="ARBA" id="ARBA00004852"/>
    </source>
</evidence>
<feature type="binding site" evidence="7">
    <location>
        <position position="259"/>
    </location>
    <ligand>
        <name>carbamoyl phosphate</name>
        <dbReference type="ChEBI" id="CHEBI:58228"/>
    </ligand>
</feature>
<dbReference type="NCBIfam" id="NF002032">
    <property type="entry name" value="PRK00856.1"/>
    <property type="match status" value="1"/>
</dbReference>
<feature type="binding site" evidence="7">
    <location>
        <position position="216"/>
    </location>
    <ligand>
        <name>L-aspartate</name>
        <dbReference type="ChEBI" id="CHEBI:29991"/>
    </ligand>
</feature>
<evidence type="ECO:0000256" key="6">
    <source>
        <dbReference type="ARBA" id="ARBA00048859"/>
    </source>
</evidence>
<feature type="domain" description="Aspartate/ornithine carbamoyltransferase carbamoyl-P binding" evidence="9">
    <location>
        <begin position="3"/>
        <end position="143"/>
    </location>
</feature>
<comment type="pathway">
    <text evidence="1 7">Pyrimidine metabolism; UMP biosynthesis via de novo pathway; (S)-dihydroorotate from bicarbonate: step 2/3.</text>
</comment>
<feature type="binding site" evidence="7">
    <location>
        <position position="100"/>
    </location>
    <ligand>
        <name>carbamoyl phosphate</name>
        <dbReference type="ChEBI" id="CHEBI:58228"/>
    </ligand>
</feature>
<dbReference type="GO" id="GO:0004070">
    <property type="term" value="F:aspartate carbamoyltransferase activity"/>
    <property type="evidence" value="ECO:0007669"/>
    <property type="project" value="UniProtKB-EC"/>
</dbReference>
<evidence type="ECO:0000256" key="3">
    <source>
        <dbReference type="ARBA" id="ARBA00022679"/>
    </source>
</evidence>
<accession>A0ABU8SHN3</accession>
<dbReference type="Proteomes" id="UP001377804">
    <property type="component" value="Unassembled WGS sequence"/>
</dbReference>
<name>A0ABU8SHN3_9LACO</name>
<feature type="binding site" evidence="7">
    <location>
        <position position="260"/>
    </location>
    <ligand>
        <name>carbamoyl phosphate</name>
        <dbReference type="ChEBI" id="CHEBI:58228"/>
    </ligand>
</feature>
<feature type="binding site" evidence="7">
    <location>
        <position position="78"/>
    </location>
    <ligand>
        <name>L-aspartate</name>
        <dbReference type="ChEBI" id="CHEBI:29991"/>
    </ligand>
</feature>
<dbReference type="InterPro" id="IPR006132">
    <property type="entry name" value="Asp/Orn_carbamoyltranf_P-bd"/>
</dbReference>
<dbReference type="PRINTS" id="PR00100">
    <property type="entry name" value="AOTCASE"/>
</dbReference>
<evidence type="ECO:0000256" key="2">
    <source>
        <dbReference type="ARBA" id="ARBA00008896"/>
    </source>
</evidence>
<sequence length="311" mass="34882">MTKHFVDMNNDSPTQIMKLIELSEQFKAGLKLTLKRPVYAANLFFENSTRTHASFYMAEQKLGMTVLDLNMATSSTQKGESLEDTVKTLQALGTDIEVIRHGQNGWYEAMVADKSLTTSLVNGGDGSGQHPSQCLLDLMTIYEEFSYFKGLSVGIIGDLAHSRVAKSDAQLLHKLGATVYFSGPKEWYDESFTPYGQYIENIDELIEKLDVVMLLRVQLERLNTNSVKQFKALDYHTQFGLTKARFKKAKQQAIIMHPAPVNRGVEIDSDLVEAPQSRIFKQMANGVFARMAILASLLDEKGLLQEDLNID</sequence>
<evidence type="ECO:0000256" key="4">
    <source>
        <dbReference type="ARBA" id="ARBA00022975"/>
    </source>
</evidence>
<dbReference type="Pfam" id="PF00185">
    <property type="entry name" value="OTCace"/>
    <property type="match status" value="1"/>
</dbReference>
<dbReference type="InterPro" id="IPR006131">
    <property type="entry name" value="Asp_carbamoyltransf_Asp/Orn-bd"/>
</dbReference>
<protein>
    <recommendedName>
        <fullName evidence="7">Aspartate carbamoyltransferase</fullName>
        <ecNumber evidence="7">2.1.3.2</ecNumber>
    </recommendedName>
    <alternativeName>
        <fullName evidence="7">Aspartate transcarbamylase</fullName>
        <shortName evidence="7">ATCase</shortName>
    </alternativeName>
</protein>
<feature type="binding site" evidence="7">
    <location>
        <position position="51"/>
    </location>
    <ligand>
        <name>carbamoyl phosphate</name>
        <dbReference type="ChEBI" id="CHEBI:58228"/>
    </ligand>
</feature>
<dbReference type="HAMAP" id="MF_00001">
    <property type="entry name" value="Asp_carb_tr"/>
    <property type="match status" value="1"/>
</dbReference>
<keyword evidence="3 7" id="KW-0808">Transferase</keyword>
<gene>
    <name evidence="7" type="primary">pyrB</name>
    <name evidence="10" type="ORF">R4Y45_06630</name>
</gene>
<dbReference type="PANTHER" id="PTHR45753:SF6">
    <property type="entry name" value="ASPARTATE CARBAMOYLTRANSFERASE"/>
    <property type="match status" value="1"/>
</dbReference>
<evidence type="ECO:0000256" key="7">
    <source>
        <dbReference type="HAMAP-Rule" id="MF_00001"/>
    </source>
</evidence>
<reference evidence="10 11" key="1">
    <citation type="submission" date="2023-10" db="EMBL/GenBank/DDBJ databases">
        <title>Holzapfeliella saturejae sp. nov. isolated from Satureja montana flowers.</title>
        <authorList>
            <person name="Alcantara C."/>
            <person name="Zuniga M."/>
            <person name="Landete J.M."/>
            <person name="Monedero V."/>
        </authorList>
    </citation>
    <scope>NUCLEOTIDE SEQUENCE [LARGE SCALE GENOMIC DNA]</scope>
    <source>
        <strain evidence="10 11">He02</strain>
    </source>
</reference>
<dbReference type="Gene3D" id="3.40.50.1370">
    <property type="entry name" value="Aspartate/ornithine carbamoyltransferase"/>
    <property type="match status" value="2"/>
</dbReference>
<dbReference type="EMBL" id="JAWMWG010000004">
    <property type="protein sequence ID" value="MEJ6348892.1"/>
    <property type="molecule type" value="Genomic_DNA"/>
</dbReference>
<organism evidence="10 11">
    <name type="scientific">Holzapfeliella saturejae</name>
    <dbReference type="NCBI Taxonomy" id="3082953"/>
    <lineage>
        <taxon>Bacteria</taxon>
        <taxon>Bacillati</taxon>
        <taxon>Bacillota</taxon>
        <taxon>Bacilli</taxon>
        <taxon>Lactobacillales</taxon>
        <taxon>Lactobacillaceae</taxon>
        <taxon>Holzapfeliella</taxon>
    </lineage>
</organism>
<dbReference type="InterPro" id="IPR002082">
    <property type="entry name" value="Asp_carbamoyltransf"/>
</dbReference>
<dbReference type="PRINTS" id="PR00101">
    <property type="entry name" value="ATCASE"/>
</dbReference>
<keyword evidence="11" id="KW-1185">Reference proteome</keyword>
<comment type="similarity">
    <text evidence="2 7">Belongs to the aspartate/ornithine carbamoyltransferase superfamily. ATCase family.</text>
</comment>
<feature type="binding site" evidence="7">
    <location>
        <position position="130"/>
    </location>
    <ligand>
        <name>carbamoyl phosphate</name>
        <dbReference type="ChEBI" id="CHEBI:58228"/>
    </ligand>
</feature>
<evidence type="ECO:0000259" key="9">
    <source>
        <dbReference type="Pfam" id="PF02729"/>
    </source>
</evidence>
<evidence type="ECO:0000256" key="5">
    <source>
        <dbReference type="ARBA" id="ARBA00043884"/>
    </source>
</evidence>
<evidence type="ECO:0000259" key="8">
    <source>
        <dbReference type="Pfam" id="PF00185"/>
    </source>
</evidence>
<proteinExistence type="inferred from homology"/>
<dbReference type="RefSeq" id="WP_339970392.1">
    <property type="nucleotide sequence ID" value="NZ_JAWMWG010000004.1"/>
</dbReference>
<feature type="binding site" evidence="7">
    <location>
        <position position="50"/>
    </location>
    <ligand>
        <name>carbamoyl phosphate</name>
        <dbReference type="ChEBI" id="CHEBI:58228"/>
    </ligand>
</feature>
<dbReference type="PROSITE" id="PS00097">
    <property type="entry name" value="CARBAMOYLTRANSFERASE"/>
    <property type="match status" value="1"/>
</dbReference>
<dbReference type="InterPro" id="IPR006130">
    <property type="entry name" value="Asp/Orn_carbamoylTrfase"/>
</dbReference>
<evidence type="ECO:0000313" key="11">
    <source>
        <dbReference type="Proteomes" id="UP001377804"/>
    </source>
</evidence>